<keyword evidence="2" id="KW-1185">Reference proteome</keyword>
<accession>A0A1M7IZR4</accession>
<dbReference type="EMBL" id="FRBT01000006">
    <property type="protein sequence ID" value="SHM46143.1"/>
    <property type="molecule type" value="Genomic_DNA"/>
</dbReference>
<proteinExistence type="predicted"/>
<evidence type="ECO:0000313" key="1">
    <source>
        <dbReference type="EMBL" id="SHM46143.1"/>
    </source>
</evidence>
<dbReference type="STRING" id="946677.SAMN05444484_106112"/>
<dbReference type="AlphaFoldDB" id="A0A1M7IZR4"/>
<reference evidence="2" key="1">
    <citation type="submission" date="2016-11" db="EMBL/GenBank/DDBJ databases">
        <authorList>
            <person name="Varghese N."/>
            <person name="Submissions S."/>
        </authorList>
    </citation>
    <scope>NUCLEOTIDE SEQUENCE [LARGE SCALE GENOMIC DNA]</scope>
    <source>
        <strain evidence="2">DSM 24724</strain>
    </source>
</reference>
<evidence type="ECO:0000313" key="2">
    <source>
        <dbReference type="Proteomes" id="UP000184028"/>
    </source>
</evidence>
<dbReference type="RefSeq" id="WP_068844260.1">
    <property type="nucleotide sequence ID" value="NZ_FRBT01000006.1"/>
</dbReference>
<protein>
    <submittedName>
        <fullName evidence="1">Uncharacterized protein</fullName>
    </submittedName>
</protein>
<gene>
    <name evidence="1" type="ORF">SAMN05444484_106112</name>
</gene>
<dbReference type="OrthoDB" id="1331714at2"/>
<dbReference type="Proteomes" id="UP000184028">
    <property type="component" value="Unassembled WGS sequence"/>
</dbReference>
<name>A0A1M7IZR4_9FLAO</name>
<sequence length="256" mass="30023">MSDWNTLHFFDDKYFYANIASDLSNEGHLLKKYFKSDLWKHILFDNNNSDARIKAMLDFCQHLDKDFKRHEELSSIFNRKKQPNEEYSKFRHQLNQDEKEFILKNTYAFADLNDTLPLLLFSECASFNPHLILGRRIFSGAVDAKPKSVSEQIISQIMHTETGCVYSYGGEGIINWITNEELQLLWLDKDNLFAKNPESEDYFQDFLTFTAIAIKNNWGFISVTNVREELLKKAKNPFFETDLDLKSLGVKNIINY</sequence>
<organism evidence="1 2">
    <name type="scientific">Flavobacterium chilense</name>
    <dbReference type="NCBI Taxonomy" id="946677"/>
    <lineage>
        <taxon>Bacteria</taxon>
        <taxon>Pseudomonadati</taxon>
        <taxon>Bacteroidota</taxon>
        <taxon>Flavobacteriia</taxon>
        <taxon>Flavobacteriales</taxon>
        <taxon>Flavobacteriaceae</taxon>
        <taxon>Flavobacterium</taxon>
    </lineage>
</organism>